<feature type="compositionally biased region" description="Basic residues" evidence="12">
    <location>
        <begin position="671"/>
        <end position="681"/>
    </location>
</feature>
<dbReference type="GO" id="GO:0032981">
    <property type="term" value="P:mitochondrial respiratory chain complex I assembly"/>
    <property type="evidence" value="ECO:0007669"/>
    <property type="project" value="TreeGrafter"/>
</dbReference>
<evidence type="ECO:0000256" key="2">
    <source>
        <dbReference type="ARBA" id="ARBA00004443"/>
    </source>
</evidence>
<keyword evidence="15" id="KW-1185">Reference proteome</keyword>
<keyword evidence="10" id="KW-0496">Mitochondrion</keyword>
<evidence type="ECO:0000256" key="6">
    <source>
        <dbReference type="ARBA" id="ARBA00022660"/>
    </source>
</evidence>
<feature type="compositionally biased region" description="Basic residues" evidence="12">
    <location>
        <begin position="526"/>
        <end position="541"/>
    </location>
</feature>
<feature type="transmembrane region" description="Helical" evidence="13">
    <location>
        <begin position="340"/>
        <end position="363"/>
    </location>
</feature>
<comment type="subcellular location">
    <subcellularLocation>
        <location evidence="2">Mitochondrion inner membrane</location>
        <topology evidence="2">Peripheral membrane protein</topology>
        <orientation evidence="2">Matrix side</orientation>
    </subcellularLocation>
</comment>
<feature type="compositionally biased region" description="Basic and acidic residues" evidence="12">
    <location>
        <begin position="516"/>
        <end position="525"/>
    </location>
</feature>
<keyword evidence="9" id="KW-0249">Electron transport</keyword>
<organism evidence="14 15">
    <name type="scientific">Plutella xylostella</name>
    <name type="common">Diamondback moth</name>
    <name type="synonym">Plutella maculipennis</name>
    <dbReference type="NCBI Taxonomy" id="51655"/>
    <lineage>
        <taxon>Eukaryota</taxon>
        <taxon>Metazoa</taxon>
        <taxon>Ecdysozoa</taxon>
        <taxon>Arthropoda</taxon>
        <taxon>Hexapoda</taxon>
        <taxon>Insecta</taxon>
        <taxon>Pterygota</taxon>
        <taxon>Neoptera</taxon>
        <taxon>Endopterygota</taxon>
        <taxon>Lepidoptera</taxon>
        <taxon>Glossata</taxon>
        <taxon>Ditrysia</taxon>
        <taxon>Yponomeutoidea</taxon>
        <taxon>Plutellidae</taxon>
        <taxon>Plutella</taxon>
    </lineage>
</organism>
<evidence type="ECO:0000256" key="5">
    <source>
        <dbReference type="ARBA" id="ARBA00022448"/>
    </source>
</evidence>
<reference evidence="14" key="1">
    <citation type="submission" date="2020-11" db="EMBL/GenBank/DDBJ databases">
        <authorList>
            <person name="Whiteford S."/>
        </authorList>
    </citation>
    <scope>NUCLEOTIDE SEQUENCE</scope>
</reference>
<dbReference type="Pfam" id="PF14813">
    <property type="entry name" value="NADH_B2"/>
    <property type="match status" value="1"/>
</dbReference>
<feature type="compositionally biased region" description="Basic residues" evidence="12">
    <location>
        <begin position="745"/>
        <end position="755"/>
    </location>
</feature>
<evidence type="ECO:0000256" key="7">
    <source>
        <dbReference type="ARBA" id="ARBA00022792"/>
    </source>
</evidence>
<dbReference type="InterPro" id="IPR026627">
    <property type="entry name" value="NDUFB2_animal"/>
</dbReference>
<proteinExistence type="inferred from homology"/>
<evidence type="ECO:0000313" key="15">
    <source>
        <dbReference type="Proteomes" id="UP000653454"/>
    </source>
</evidence>
<keyword evidence="7" id="KW-0999">Mitochondrion inner membrane</keyword>
<dbReference type="EMBL" id="CAJHNJ030000047">
    <property type="protein sequence ID" value="CAG9132086.1"/>
    <property type="molecule type" value="Genomic_DNA"/>
</dbReference>
<sequence length="1025" mass="118661">MPNKYKAEQNYNNIHNLRVVHFKENALPKTQTAVQDKKEYKHEVLHKTIVQTKQNSIEKYSGHMSEQHDNKDKYKLHNRNPKEHTLRQDSKVISNIRFLYRKSRGRLSKKYIGDAKYIKDIGKTYNEMYSNSIKSRDSRSDDLRPPTFPYRRERLKVLFFQQSSPRITGRSLFTSRRKKAPPRPVKGSQRNIQDLEPVKQIYSTEEMKLKLDEKNKEENGKMEKGVKIEVIKSKTNSFRSDGTHSTGFRSSTQVVLRCEPSTMLRTVQFPQDKGPAAMRLPARSRTTVAKCTPQARGKRKGVVLRRPQGTCAKVPGQDKEKCDCFPKNLYKMSLKRCLKLWLLCLWSPCLAVAAVCWFVSYPFRYIEGCTCRRDQCQCKSTVRRAWAKSAFNTRSRFLRKNAGPVCSKKCKAMRRRNTYLTDTAGTTRFPCRCDPTFGKNFRSSRFRDRVSRVEREDHLHLVQKERELIASLAKEHASRADYARSLQAQLPRARGSAHCDPCLVKLQPSVMAAQIKTKDLDDTPTKKGKAKNKSPKGKAKNKSPNTVSASQVAVKTSKKKIKPKKIPKPKKVKASKTDKRTKKHKSSTDDSDEKSKNKTSSSDTTNVAKKDKFSTKFKNKLNNLKSKVKGRLSKTEVQSFASRVTNKISSSISGIKIRRSKSDTSSEDGAKRKKHKKKKNKKKDDADYKKSRGRKSRKPLNEVYVQTCIAKQQKPFKKKRLRNIIFDHHNWNEGEIQAYKEDKPHKRKKSKKRKKEKESRKSEVKVTKKTVAPICVEGSYVIGSPEALERKARLAKVCVEREKQRMCADEDLRVRQAIEFGDRSKTRDPIMRRDRLDLMSPTYASTYRKRLVRRGYPLDHRTVFKHDITYPDSRGYLDPTCGSPIDQDMRRRQYYTRKYKMRRNNMIFKCLRCKAADFGTRQQNVIVPSRALLLRNFRKIADTAQQSKRNSGHGTWSYRVPPPPPSKKSIYLAEAMGGLCWFWILWHIATEPEHVYGEFPYVDPSTWTDEELGIPPDSEGSLCPK</sequence>
<accession>A0A8S4FUX0</accession>
<feature type="compositionally biased region" description="Basic and acidic residues" evidence="12">
    <location>
        <begin position="660"/>
        <end position="670"/>
    </location>
</feature>
<dbReference type="GO" id="GO:0045271">
    <property type="term" value="C:respiratory chain complex I"/>
    <property type="evidence" value="ECO:0007669"/>
    <property type="project" value="InterPro"/>
</dbReference>
<gene>
    <name evidence="14" type="ORF">PLXY2_LOCUS10503</name>
</gene>
<evidence type="ECO:0000256" key="1">
    <source>
        <dbReference type="ARBA" id="ARBA00003195"/>
    </source>
</evidence>
<name>A0A8S4FUX0_PLUXY</name>
<feature type="region of interest" description="Disordered" evidence="12">
    <location>
        <begin position="515"/>
        <end position="702"/>
    </location>
</feature>
<protein>
    <submittedName>
        <fullName evidence="14">(diamondback moth) hypothetical protein</fullName>
    </submittedName>
</protein>
<keyword evidence="6" id="KW-0679">Respiratory chain</keyword>
<keyword evidence="11 13" id="KW-0472">Membrane</keyword>
<evidence type="ECO:0000256" key="8">
    <source>
        <dbReference type="ARBA" id="ARBA00022946"/>
    </source>
</evidence>
<evidence type="ECO:0000256" key="12">
    <source>
        <dbReference type="SAM" id="MobiDB-lite"/>
    </source>
</evidence>
<dbReference type="GO" id="GO:0005743">
    <property type="term" value="C:mitochondrial inner membrane"/>
    <property type="evidence" value="ECO:0007669"/>
    <property type="project" value="UniProtKB-SubCell"/>
</dbReference>
<comment type="function">
    <text evidence="1">Accessory subunit of the mitochondrial membrane respiratory chain NADH dehydrogenase (Complex I), that is believed not to be involved in catalysis. Complex I functions in the transfer of electrons from NADH to the respiratory chain. The immediate electron acceptor for the enzyme is believed to be ubiquinone.</text>
</comment>
<evidence type="ECO:0000256" key="3">
    <source>
        <dbReference type="ARBA" id="ARBA00005923"/>
    </source>
</evidence>
<comment type="similarity">
    <text evidence="3">Belongs to the complex I NDUFB2 subunit family.</text>
</comment>
<feature type="region of interest" description="Disordered" evidence="12">
    <location>
        <begin position="736"/>
        <end position="764"/>
    </location>
</feature>
<dbReference type="PANTHER" id="PTHR15223">
    <property type="entry name" value="NADH-UBIQUINONE OXIDOREDUCTASE AGGG SUBUNIT"/>
    <property type="match status" value="1"/>
</dbReference>
<dbReference type="Proteomes" id="UP000653454">
    <property type="component" value="Unassembled WGS sequence"/>
</dbReference>
<evidence type="ECO:0000256" key="11">
    <source>
        <dbReference type="ARBA" id="ARBA00023136"/>
    </source>
</evidence>
<evidence type="ECO:0000256" key="4">
    <source>
        <dbReference type="ARBA" id="ARBA00011533"/>
    </source>
</evidence>
<comment type="caution">
    <text evidence="14">The sequence shown here is derived from an EMBL/GenBank/DDBJ whole genome shotgun (WGS) entry which is preliminary data.</text>
</comment>
<dbReference type="PANTHER" id="PTHR15223:SF1">
    <property type="entry name" value="NADH DEHYDROGENASE [UBIQUINONE] 1 BETA SUBCOMPLEX SUBUNIT 2, MITOCHONDRIAL"/>
    <property type="match status" value="1"/>
</dbReference>
<keyword evidence="8" id="KW-0809">Transit peptide</keyword>
<evidence type="ECO:0000256" key="9">
    <source>
        <dbReference type="ARBA" id="ARBA00022982"/>
    </source>
</evidence>
<evidence type="ECO:0000256" key="13">
    <source>
        <dbReference type="SAM" id="Phobius"/>
    </source>
</evidence>
<feature type="compositionally biased region" description="Basic residues" evidence="12">
    <location>
        <begin position="556"/>
        <end position="585"/>
    </location>
</feature>
<feature type="compositionally biased region" description="Polar residues" evidence="12">
    <location>
        <begin position="635"/>
        <end position="646"/>
    </location>
</feature>
<evidence type="ECO:0000313" key="14">
    <source>
        <dbReference type="EMBL" id="CAG9132086.1"/>
    </source>
</evidence>
<keyword evidence="5" id="KW-0813">Transport</keyword>
<keyword evidence="13" id="KW-1133">Transmembrane helix</keyword>
<keyword evidence="13" id="KW-0812">Transmembrane</keyword>
<evidence type="ECO:0000256" key="10">
    <source>
        <dbReference type="ARBA" id="ARBA00023128"/>
    </source>
</evidence>
<comment type="subunit">
    <text evidence="4">Complex I is composed of 45 different subunits.</text>
</comment>
<dbReference type="AlphaFoldDB" id="A0A8S4FUX0"/>